<name>A0A370HNQ8_9HYPH</name>
<dbReference type="Pfam" id="PF07167">
    <property type="entry name" value="PhaC_N"/>
    <property type="match status" value="1"/>
</dbReference>
<comment type="caution">
    <text evidence="6">The sequence shown here is derived from an EMBL/GenBank/DDBJ whole genome shotgun (WGS) entry which is preliminary data.</text>
</comment>
<evidence type="ECO:0000256" key="2">
    <source>
        <dbReference type="ARBA" id="ARBA00023315"/>
    </source>
</evidence>
<dbReference type="InterPro" id="IPR029058">
    <property type="entry name" value="AB_hydrolase_fold"/>
</dbReference>
<dbReference type="Pfam" id="PF12551">
    <property type="entry name" value="PHBC_N"/>
    <property type="match status" value="1"/>
</dbReference>
<gene>
    <name evidence="6" type="ORF">DES45_103464</name>
</gene>
<evidence type="ECO:0000313" key="6">
    <source>
        <dbReference type="EMBL" id="RDI60202.1"/>
    </source>
</evidence>
<accession>A0A370HNQ8</accession>
<sequence length="622" mass="69669">MPTRATNVVDLPVPRRRGKHAAPRPAERTIEVPSPPPAALDLQGDADLHQLRDTLDHFAHSSLAQITGGLSPAALLGAYMDWGIHLAVSPGKQAELAVKGVRKWMRLMNFACHCGMRGGHAEPCIEPLPQDKRFVDDEWQRWPYSFIQQAFLLQQQWWHNATTDVDGVTKRHEAVVDFASRQLLDMVSPSNFFLTNPAVQQRTVKTGGHNLVQGLRNLYEDWDRIVTHRPPAGAEAFQVGGNVAITPGKVVYRNRLMELIQYAPSTDEVRPEPILIVPAWIMKYYILDLSPQNSLVQYLTEQGFTVFMISWKNPTEEDRDLGMEEYRKLGVMAALDAIGAIIPGRPVHAAGYCLGGTLLSITAAAMARDGDERLKTITLLAAQADFREAGELTLFINDSQIHFLEDMMRSKGYLDTRQMAGAFQLLRSNDLIWSRLIRHYLLGERTPMNDLMAWNADATRMPYRMHAEYLRKLFLDNDLAEGRFLVEGRPVTVSDIRTPIFAVGTERDHVAPWRSVFKIHLLSDSDVTFLLTTGGHNAGIVSEPGQGPGRSYQILPKAADDLYVDPDAWRGMAPRRPGSWWPEWVAWLGEHSGPPTSPPPFGAPDEGYPVLEDAPGLYVLQR</sequence>
<keyword evidence="2" id="KW-0012">Acyltransferase</keyword>
<dbReference type="GO" id="GO:0042619">
    <property type="term" value="P:poly-hydroxybutyrate biosynthetic process"/>
    <property type="evidence" value="ECO:0007669"/>
    <property type="project" value="InterPro"/>
</dbReference>
<dbReference type="InterPro" id="IPR010941">
    <property type="entry name" value="PhaC_N"/>
</dbReference>
<reference evidence="6 7" key="1">
    <citation type="submission" date="2018-07" db="EMBL/GenBank/DDBJ databases">
        <title>Genomic Encyclopedia of Type Strains, Phase IV (KMG-IV): sequencing the most valuable type-strain genomes for metagenomic binning, comparative biology and taxonomic classification.</title>
        <authorList>
            <person name="Goeker M."/>
        </authorList>
    </citation>
    <scope>NUCLEOTIDE SEQUENCE [LARGE SCALE GENOMIC DNA]</scope>
    <source>
        <strain evidence="6 7">DSM 14364</strain>
    </source>
</reference>
<dbReference type="PANTHER" id="PTHR36837">
    <property type="entry name" value="POLY(3-HYDROXYALKANOATE) POLYMERASE SUBUNIT PHAC"/>
    <property type="match status" value="1"/>
</dbReference>
<dbReference type="GO" id="GO:0016746">
    <property type="term" value="F:acyltransferase activity"/>
    <property type="evidence" value="ECO:0007669"/>
    <property type="project" value="UniProtKB-KW"/>
</dbReference>
<dbReference type="Gene3D" id="3.40.50.1820">
    <property type="entry name" value="alpha/beta hydrolase"/>
    <property type="match status" value="1"/>
</dbReference>
<dbReference type="RefSeq" id="WP_114769893.1">
    <property type="nucleotide sequence ID" value="NZ_QQBB01000003.1"/>
</dbReference>
<evidence type="ECO:0000256" key="1">
    <source>
        <dbReference type="ARBA" id="ARBA00022679"/>
    </source>
</evidence>
<dbReference type="InterPro" id="IPR022211">
    <property type="entry name" value="PHBC_N"/>
</dbReference>
<organism evidence="6 7">
    <name type="scientific">Microvirga subterranea</name>
    <dbReference type="NCBI Taxonomy" id="186651"/>
    <lineage>
        <taxon>Bacteria</taxon>
        <taxon>Pseudomonadati</taxon>
        <taxon>Pseudomonadota</taxon>
        <taxon>Alphaproteobacteria</taxon>
        <taxon>Hyphomicrobiales</taxon>
        <taxon>Methylobacteriaceae</taxon>
        <taxon>Microvirga</taxon>
    </lineage>
</organism>
<dbReference type="EMBL" id="QQBB01000003">
    <property type="protein sequence ID" value="RDI60202.1"/>
    <property type="molecule type" value="Genomic_DNA"/>
</dbReference>
<proteinExistence type="predicted"/>
<feature type="region of interest" description="Disordered" evidence="3">
    <location>
        <begin position="1"/>
        <end position="37"/>
    </location>
</feature>
<dbReference type="OrthoDB" id="7208816at2"/>
<evidence type="ECO:0000313" key="7">
    <source>
        <dbReference type="Proteomes" id="UP000254925"/>
    </source>
</evidence>
<dbReference type="AlphaFoldDB" id="A0A370HNQ8"/>
<evidence type="ECO:0000259" key="5">
    <source>
        <dbReference type="Pfam" id="PF12551"/>
    </source>
</evidence>
<dbReference type="InterPro" id="IPR051321">
    <property type="entry name" value="PHA/PHB_synthase"/>
</dbReference>
<keyword evidence="1" id="KW-0808">Transferase</keyword>
<protein>
    <submittedName>
        <fullName evidence="6">Polyhydroxyalkanoate synthase</fullName>
    </submittedName>
</protein>
<dbReference type="SUPFAM" id="SSF53474">
    <property type="entry name" value="alpha/beta-Hydrolases"/>
    <property type="match status" value="1"/>
</dbReference>
<evidence type="ECO:0000256" key="3">
    <source>
        <dbReference type="SAM" id="MobiDB-lite"/>
    </source>
</evidence>
<dbReference type="PANTHER" id="PTHR36837:SF5">
    <property type="entry name" value="POLY-3-HYDROXYBUTYRATE SYNTHASE"/>
    <property type="match status" value="1"/>
</dbReference>
<evidence type="ECO:0000259" key="4">
    <source>
        <dbReference type="Pfam" id="PF07167"/>
    </source>
</evidence>
<dbReference type="Proteomes" id="UP000254925">
    <property type="component" value="Unassembled WGS sequence"/>
</dbReference>
<keyword evidence="7" id="KW-1185">Reference proteome</keyword>
<feature type="domain" description="Poly-beta-hydroxybutyrate polymerase N-terminal" evidence="5">
    <location>
        <begin position="53"/>
        <end position="92"/>
    </location>
</feature>
<feature type="domain" description="Poly-beta-hydroxybutyrate polymerase N-terminal" evidence="4">
    <location>
        <begin position="130"/>
        <end position="299"/>
    </location>
</feature>